<protein>
    <submittedName>
        <fullName evidence="1">Uncharacterized protein</fullName>
    </submittedName>
</protein>
<dbReference type="EMBL" id="JADIML010000048">
    <property type="protein sequence ID" value="MBO8462608.1"/>
    <property type="molecule type" value="Genomic_DNA"/>
</dbReference>
<dbReference type="AlphaFoldDB" id="A0A9D9HYP2"/>
<dbReference type="Proteomes" id="UP000823618">
    <property type="component" value="Unassembled WGS sequence"/>
</dbReference>
<sequence length="50" mass="5990">MAYGIEFVLLGMESQSYIYYGMPVRDRMYHSLVYLKECQIFVAYQKKVKV</sequence>
<name>A0A9D9HYP2_9FIRM</name>
<reference evidence="1" key="1">
    <citation type="submission" date="2020-10" db="EMBL/GenBank/DDBJ databases">
        <authorList>
            <person name="Gilroy R."/>
        </authorList>
    </citation>
    <scope>NUCLEOTIDE SEQUENCE</scope>
    <source>
        <strain evidence="1">E3-2379</strain>
    </source>
</reference>
<proteinExistence type="predicted"/>
<evidence type="ECO:0000313" key="2">
    <source>
        <dbReference type="Proteomes" id="UP000823618"/>
    </source>
</evidence>
<evidence type="ECO:0000313" key="1">
    <source>
        <dbReference type="EMBL" id="MBO8462608.1"/>
    </source>
</evidence>
<reference evidence="1" key="2">
    <citation type="journal article" date="2021" name="PeerJ">
        <title>Extensive microbial diversity within the chicken gut microbiome revealed by metagenomics and culture.</title>
        <authorList>
            <person name="Gilroy R."/>
            <person name="Ravi A."/>
            <person name="Getino M."/>
            <person name="Pursley I."/>
            <person name="Horton D.L."/>
            <person name="Alikhan N.F."/>
            <person name="Baker D."/>
            <person name="Gharbi K."/>
            <person name="Hall N."/>
            <person name="Watson M."/>
            <person name="Adriaenssens E.M."/>
            <person name="Foster-Nyarko E."/>
            <person name="Jarju S."/>
            <person name="Secka A."/>
            <person name="Antonio M."/>
            <person name="Oren A."/>
            <person name="Chaudhuri R.R."/>
            <person name="La Ragione R."/>
            <person name="Hildebrand F."/>
            <person name="Pallen M.J."/>
        </authorList>
    </citation>
    <scope>NUCLEOTIDE SEQUENCE</scope>
    <source>
        <strain evidence="1">E3-2379</strain>
    </source>
</reference>
<comment type="caution">
    <text evidence="1">The sequence shown here is derived from an EMBL/GenBank/DDBJ whole genome shotgun (WGS) entry which is preliminary data.</text>
</comment>
<gene>
    <name evidence="1" type="ORF">IAC13_01605</name>
</gene>
<organism evidence="1 2">
    <name type="scientific">Candidatus Scybalomonas excrementavium</name>
    <dbReference type="NCBI Taxonomy" id="2840943"/>
    <lineage>
        <taxon>Bacteria</taxon>
        <taxon>Bacillati</taxon>
        <taxon>Bacillota</taxon>
        <taxon>Clostridia</taxon>
        <taxon>Lachnospirales</taxon>
        <taxon>Lachnospiraceae</taxon>
        <taxon>Lachnospiraceae incertae sedis</taxon>
        <taxon>Candidatus Scybalomonas</taxon>
    </lineage>
</organism>
<accession>A0A9D9HYP2</accession>